<accession>Q23QQ0</accession>
<dbReference type="AlphaFoldDB" id="Q23QQ0"/>
<gene>
    <name evidence="1" type="ORF">TTHERM_00252320</name>
</gene>
<dbReference type="GeneID" id="7835689"/>
<dbReference type="HOGENOM" id="CLU_3054565_0_0_1"/>
<organism evidence="1 2">
    <name type="scientific">Tetrahymena thermophila (strain SB210)</name>
    <dbReference type="NCBI Taxonomy" id="312017"/>
    <lineage>
        <taxon>Eukaryota</taxon>
        <taxon>Sar</taxon>
        <taxon>Alveolata</taxon>
        <taxon>Ciliophora</taxon>
        <taxon>Intramacronucleata</taxon>
        <taxon>Oligohymenophorea</taxon>
        <taxon>Hymenostomatida</taxon>
        <taxon>Tetrahymenina</taxon>
        <taxon>Tetrahymenidae</taxon>
        <taxon>Tetrahymena</taxon>
    </lineage>
</organism>
<dbReference type="InParanoid" id="Q23QQ0"/>
<sequence>MTKQEIFVQILFYGYLKEFSSLFKRWMAINTLFNNAATNMNLLIQTIHQCNQKK</sequence>
<keyword evidence="2" id="KW-1185">Reference proteome</keyword>
<dbReference type="KEGG" id="tet:TTHERM_00252320"/>
<evidence type="ECO:0000313" key="1">
    <source>
        <dbReference type="EMBL" id="EAR98838.1"/>
    </source>
</evidence>
<name>Q23QQ0_TETTS</name>
<evidence type="ECO:0000313" key="2">
    <source>
        <dbReference type="Proteomes" id="UP000009168"/>
    </source>
</evidence>
<reference evidence="2" key="1">
    <citation type="journal article" date="2006" name="PLoS Biol.">
        <title>Macronuclear genome sequence of the ciliate Tetrahymena thermophila, a model eukaryote.</title>
        <authorList>
            <person name="Eisen J.A."/>
            <person name="Coyne R.S."/>
            <person name="Wu M."/>
            <person name="Wu D."/>
            <person name="Thiagarajan M."/>
            <person name="Wortman J.R."/>
            <person name="Badger J.H."/>
            <person name="Ren Q."/>
            <person name="Amedeo P."/>
            <person name="Jones K.M."/>
            <person name="Tallon L.J."/>
            <person name="Delcher A.L."/>
            <person name="Salzberg S.L."/>
            <person name="Silva J.C."/>
            <person name="Haas B.J."/>
            <person name="Majoros W.H."/>
            <person name="Farzad M."/>
            <person name="Carlton J.M."/>
            <person name="Smith R.K. Jr."/>
            <person name="Garg J."/>
            <person name="Pearlman R.E."/>
            <person name="Karrer K.M."/>
            <person name="Sun L."/>
            <person name="Manning G."/>
            <person name="Elde N.C."/>
            <person name="Turkewitz A.P."/>
            <person name="Asai D.J."/>
            <person name="Wilkes D.E."/>
            <person name="Wang Y."/>
            <person name="Cai H."/>
            <person name="Collins K."/>
            <person name="Stewart B.A."/>
            <person name="Lee S.R."/>
            <person name="Wilamowska K."/>
            <person name="Weinberg Z."/>
            <person name="Ruzzo W.L."/>
            <person name="Wloga D."/>
            <person name="Gaertig J."/>
            <person name="Frankel J."/>
            <person name="Tsao C.-C."/>
            <person name="Gorovsky M.A."/>
            <person name="Keeling P.J."/>
            <person name="Waller R.F."/>
            <person name="Patron N.J."/>
            <person name="Cherry J.M."/>
            <person name="Stover N.A."/>
            <person name="Krieger C.J."/>
            <person name="del Toro C."/>
            <person name="Ryder H.F."/>
            <person name="Williamson S.C."/>
            <person name="Barbeau R.A."/>
            <person name="Hamilton E.P."/>
            <person name="Orias E."/>
        </authorList>
    </citation>
    <scope>NUCLEOTIDE SEQUENCE [LARGE SCALE GENOMIC DNA]</scope>
    <source>
        <strain evidence="2">SB210</strain>
    </source>
</reference>
<dbReference type="Proteomes" id="UP000009168">
    <property type="component" value="Unassembled WGS sequence"/>
</dbReference>
<proteinExistence type="predicted"/>
<dbReference type="RefSeq" id="XP_001019083.1">
    <property type="nucleotide sequence ID" value="XM_001019083.1"/>
</dbReference>
<protein>
    <submittedName>
        <fullName evidence="1">Uncharacterized protein</fullName>
    </submittedName>
</protein>
<dbReference type="EMBL" id="GG662647">
    <property type="protein sequence ID" value="EAR98838.1"/>
    <property type="molecule type" value="Genomic_DNA"/>
</dbReference>